<reference evidence="8" key="1">
    <citation type="submission" date="2018-07" db="EMBL/GenBank/DDBJ databases">
        <authorList>
            <person name="Quirk P.G."/>
            <person name="Krulwich T.A."/>
        </authorList>
    </citation>
    <scope>NUCLEOTIDE SEQUENCE</scope>
</reference>
<proteinExistence type="inferred from homology"/>
<evidence type="ECO:0000256" key="2">
    <source>
        <dbReference type="ARBA" id="ARBA00012150"/>
    </source>
</evidence>
<dbReference type="PANTHER" id="PTHR10029:SF10">
    <property type="entry name" value="GEO08407P1"/>
    <property type="match status" value="1"/>
</dbReference>
<evidence type="ECO:0000256" key="4">
    <source>
        <dbReference type="ARBA" id="ARBA00047645"/>
    </source>
</evidence>
<dbReference type="SUPFAM" id="SSF54975">
    <property type="entry name" value="Acylphosphatase/BLUF domain-like"/>
    <property type="match status" value="1"/>
</dbReference>
<dbReference type="InterPro" id="IPR036046">
    <property type="entry name" value="Acylphosphatase-like_dom_sf"/>
</dbReference>
<dbReference type="FunFam" id="3.30.70.100:FF:000011">
    <property type="entry name" value="Acylphosphatase"/>
    <property type="match status" value="1"/>
</dbReference>
<accession>A0A336M6K5</accession>
<dbReference type="PRINTS" id="PR00112">
    <property type="entry name" value="ACYLPHPHTASE"/>
</dbReference>
<dbReference type="InterPro" id="IPR020456">
    <property type="entry name" value="Acylphosphatase"/>
</dbReference>
<evidence type="ECO:0000259" key="7">
    <source>
        <dbReference type="PROSITE" id="PS51160"/>
    </source>
</evidence>
<keyword evidence="3" id="KW-0378">Hydrolase</keyword>
<comment type="catalytic activity">
    <reaction evidence="4">
        <text>an acyl phosphate + H2O = a carboxylate + phosphate + H(+)</text>
        <dbReference type="Rhea" id="RHEA:14965"/>
        <dbReference type="ChEBI" id="CHEBI:15377"/>
        <dbReference type="ChEBI" id="CHEBI:15378"/>
        <dbReference type="ChEBI" id="CHEBI:29067"/>
        <dbReference type="ChEBI" id="CHEBI:43474"/>
        <dbReference type="ChEBI" id="CHEBI:59918"/>
        <dbReference type="EC" id="3.6.1.7"/>
    </reaction>
</comment>
<comment type="similarity">
    <text evidence="1 6">Belongs to the acylphosphatase family.</text>
</comment>
<dbReference type="OMA" id="KMQGPRA"/>
<name>A0A336M6K5_CULSO</name>
<evidence type="ECO:0000313" key="8">
    <source>
        <dbReference type="EMBL" id="SSX25650.1"/>
    </source>
</evidence>
<dbReference type="EMBL" id="UFQT01000603">
    <property type="protein sequence ID" value="SSX25650.1"/>
    <property type="molecule type" value="Genomic_DNA"/>
</dbReference>
<evidence type="ECO:0000256" key="1">
    <source>
        <dbReference type="ARBA" id="ARBA00005614"/>
    </source>
</evidence>
<dbReference type="Gene3D" id="3.30.70.100">
    <property type="match status" value="1"/>
</dbReference>
<protein>
    <recommendedName>
        <fullName evidence="2">acylphosphatase</fullName>
        <ecNumber evidence="2">3.6.1.7</ecNumber>
    </recommendedName>
</protein>
<feature type="domain" description="Acylphosphatase-like" evidence="7">
    <location>
        <begin position="12"/>
        <end position="102"/>
    </location>
</feature>
<dbReference type="Pfam" id="PF00708">
    <property type="entry name" value="Acylphosphatase"/>
    <property type="match status" value="1"/>
</dbReference>
<gene>
    <name evidence="8" type="primary">CSON012630</name>
</gene>
<dbReference type="VEuPathDB" id="VectorBase:CSON012630"/>
<organism evidence="8">
    <name type="scientific">Culicoides sonorensis</name>
    <name type="common">Biting midge</name>
    <dbReference type="NCBI Taxonomy" id="179676"/>
    <lineage>
        <taxon>Eukaryota</taxon>
        <taxon>Metazoa</taxon>
        <taxon>Ecdysozoa</taxon>
        <taxon>Arthropoda</taxon>
        <taxon>Hexapoda</taxon>
        <taxon>Insecta</taxon>
        <taxon>Pterygota</taxon>
        <taxon>Neoptera</taxon>
        <taxon>Endopterygota</taxon>
        <taxon>Diptera</taxon>
        <taxon>Nematocera</taxon>
        <taxon>Chironomoidea</taxon>
        <taxon>Ceratopogonidae</taxon>
        <taxon>Ceratopogoninae</taxon>
        <taxon>Culicoides</taxon>
        <taxon>Monoculicoides</taxon>
    </lineage>
</organism>
<dbReference type="GO" id="GO:0003998">
    <property type="term" value="F:acylphosphatase activity"/>
    <property type="evidence" value="ECO:0007669"/>
    <property type="project" value="UniProtKB-EC"/>
</dbReference>
<evidence type="ECO:0000256" key="5">
    <source>
        <dbReference type="PROSITE-ProRule" id="PRU00520"/>
    </source>
</evidence>
<dbReference type="EC" id="3.6.1.7" evidence="2"/>
<dbReference type="InterPro" id="IPR001792">
    <property type="entry name" value="Acylphosphatase-like_dom"/>
</dbReference>
<evidence type="ECO:0000256" key="3">
    <source>
        <dbReference type="ARBA" id="ARBA00022801"/>
    </source>
</evidence>
<sequence length="102" mass="11766">MEIDEPENVLVECDFEVFGHVQGCSFTKYCKDNCLQLDIKGWVKNSKRGTIVGKMQGVKKDVDKMVHWLSSVGSPGSQIEKCEFTNWETCARYDYKDFAIRF</sequence>
<dbReference type="PANTHER" id="PTHR10029">
    <property type="entry name" value="ACYLPHOSPHATASE"/>
    <property type="match status" value="1"/>
</dbReference>
<evidence type="ECO:0000256" key="6">
    <source>
        <dbReference type="RuleBase" id="RU004168"/>
    </source>
</evidence>
<comment type="caution">
    <text evidence="5">Lacks conserved residue(s) required for the propagation of feature annotation.</text>
</comment>
<dbReference type="PROSITE" id="PS51160">
    <property type="entry name" value="ACYLPHOSPHATASE_3"/>
    <property type="match status" value="1"/>
</dbReference>
<dbReference type="AlphaFoldDB" id="A0A336M6K5"/>